<accession>G2H0V6</accession>
<dbReference type="EMBL" id="AGCA01000405">
    <property type="protein sequence ID" value="EGY28373.1"/>
    <property type="molecule type" value="Genomic_DNA"/>
</dbReference>
<organism evidence="1 2">
    <name type="scientific">Candidatus Regiella insecticola 5.15</name>
    <dbReference type="NCBI Taxonomy" id="1005043"/>
    <lineage>
        <taxon>Bacteria</taxon>
        <taxon>Pseudomonadati</taxon>
        <taxon>Pseudomonadota</taxon>
        <taxon>Gammaproteobacteria</taxon>
        <taxon>Enterobacterales</taxon>
        <taxon>Enterobacteriaceae</taxon>
        <taxon>aphid secondary symbionts</taxon>
        <taxon>Candidatus Regiella</taxon>
    </lineage>
</organism>
<dbReference type="SUPFAM" id="SSF56672">
    <property type="entry name" value="DNA/RNA polymerases"/>
    <property type="match status" value="1"/>
</dbReference>
<keyword evidence="1" id="KW-0808">Transferase</keyword>
<sequence>NCQKRLTTGVTGVSEFVELAISCVEDKLVQRAVSDILNRIYEPLFLPCFLRVFRPGLNCHDALKALQQQTFRNRKGAIVEIDIRKYFDHSS</sequence>
<evidence type="ECO:0000313" key="2">
    <source>
        <dbReference type="Proteomes" id="UP000004116"/>
    </source>
</evidence>
<keyword evidence="2" id="KW-1185">Reference proteome</keyword>
<keyword evidence="1" id="KW-0548">Nucleotidyltransferase</keyword>
<reference evidence="1 2" key="1">
    <citation type="journal article" date="2012" name="Genome Res.">
        <title>Genomic basis of endosymbiont-conferred protection against an insect parasitoid.</title>
        <authorList>
            <person name="Hansen A.K."/>
            <person name="Vorburger C."/>
            <person name="Moran N.A."/>
        </authorList>
    </citation>
    <scope>NUCLEOTIDE SEQUENCE [LARGE SCALE GENOMIC DNA]</scope>
    <source>
        <strain evidence="2">R5.15</strain>
    </source>
</reference>
<gene>
    <name evidence="1" type="ORF">Rin_00016890</name>
</gene>
<feature type="non-terminal residue" evidence="1">
    <location>
        <position position="1"/>
    </location>
</feature>
<protein>
    <submittedName>
        <fullName evidence="1">Retron-type reverse transcriptase</fullName>
    </submittedName>
</protein>
<evidence type="ECO:0000313" key="1">
    <source>
        <dbReference type="EMBL" id="EGY28373.1"/>
    </source>
</evidence>
<dbReference type="InterPro" id="IPR043502">
    <property type="entry name" value="DNA/RNA_pol_sf"/>
</dbReference>
<name>G2H0V6_9ENTR</name>
<proteinExistence type="predicted"/>
<comment type="caution">
    <text evidence="1">The sequence shown here is derived from an EMBL/GenBank/DDBJ whole genome shotgun (WGS) entry which is preliminary data.</text>
</comment>
<dbReference type="AlphaFoldDB" id="G2H0V6"/>
<keyword evidence="1" id="KW-0695">RNA-directed DNA polymerase</keyword>
<dbReference type="Proteomes" id="UP000004116">
    <property type="component" value="Unassembled WGS sequence"/>
</dbReference>
<dbReference type="GO" id="GO:0003964">
    <property type="term" value="F:RNA-directed DNA polymerase activity"/>
    <property type="evidence" value="ECO:0007669"/>
    <property type="project" value="UniProtKB-KW"/>
</dbReference>